<dbReference type="Gene3D" id="3.40.800.10">
    <property type="entry name" value="Ureohydrolase domain"/>
    <property type="match status" value="1"/>
</dbReference>
<evidence type="ECO:0000256" key="4">
    <source>
        <dbReference type="ARBA" id="ARBA00023211"/>
    </source>
</evidence>
<evidence type="ECO:0000313" key="9">
    <source>
        <dbReference type="Proteomes" id="UP001597178"/>
    </source>
</evidence>
<comment type="function">
    <text evidence="5">Catalyzes the conversion of N-formimidoyl-L-glutamate to L-glutamate and formamide.</text>
</comment>
<dbReference type="NCBIfam" id="TIGR01227">
    <property type="entry name" value="hutG"/>
    <property type="match status" value="1"/>
</dbReference>
<dbReference type="PROSITE" id="PS51409">
    <property type="entry name" value="ARGINASE_2"/>
    <property type="match status" value="1"/>
</dbReference>
<dbReference type="InterPro" id="IPR006035">
    <property type="entry name" value="Ureohydrolase"/>
</dbReference>
<feature type="binding site" evidence="5">
    <location>
        <position position="129"/>
    </location>
    <ligand>
        <name>Mn(2+)</name>
        <dbReference type="ChEBI" id="CHEBI:29035"/>
        <label>1</label>
    </ligand>
</feature>
<evidence type="ECO:0000256" key="2">
    <source>
        <dbReference type="ARBA" id="ARBA00022801"/>
    </source>
</evidence>
<feature type="binding site" evidence="5">
    <location>
        <position position="157"/>
    </location>
    <ligand>
        <name>Mn(2+)</name>
        <dbReference type="ChEBI" id="CHEBI:29035"/>
        <label>2</label>
    </ligand>
</feature>
<reference evidence="9" key="1">
    <citation type="journal article" date="2019" name="Int. J. Syst. Evol. Microbiol.">
        <title>The Global Catalogue of Microorganisms (GCM) 10K type strain sequencing project: providing services to taxonomists for standard genome sequencing and annotation.</title>
        <authorList>
            <consortium name="The Broad Institute Genomics Platform"/>
            <consortium name="The Broad Institute Genome Sequencing Center for Infectious Disease"/>
            <person name="Wu L."/>
            <person name="Ma J."/>
        </authorList>
    </citation>
    <scope>NUCLEOTIDE SEQUENCE [LARGE SCALE GENOMIC DNA]</scope>
    <source>
        <strain evidence="9">CCUG 54822</strain>
    </source>
</reference>
<sequence>MDIYIQTDKGLWTGRIDDATDPASHRFHQAVQVMDLDELTASRHAFGIIGFASDEGVRRNKGRQGAAQAPDEIRKFLAKLPYNLDGRTADVGNVHCKENKLENAQTELGRHVTAVLQQNITPVILGGGHETLYGHYFGAKAYAGPDKTIGIINIDAHFDMRDDPEPSSGTMFRQILEEDETAGYLCLGIQTFGNTKALFETADAYGCEYILEKDITANDFQDTFLTIDDFSKRYDYVIMTLCTDSIKASAAPGVSAPSPLGLDPKTVQTLLTYVAGKKHLLSFDISEVNPLVDESDKTVRLAAYLVAETMRAFYK</sequence>
<name>A0ABW3ZT06_9BACI</name>
<feature type="binding site" evidence="5">
    <location>
        <position position="242"/>
    </location>
    <ligand>
        <name>Mn(2+)</name>
        <dbReference type="ChEBI" id="CHEBI:29035"/>
        <label>1</label>
    </ligand>
</feature>
<dbReference type="EC" id="3.5.3.8" evidence="5 6"/>
<dbReference type="Pfam" id="PF00491">
    <property type="entry name" value="Arginase"/>
    <property type="match status" value="1"/>
</dbReference>
<keyword evidence="1 5" id="KW-0479">Metal-binding</keyword>
<comment type="pathway">
    <text evidence="5">Amino-acid degradation; L-histidine degradation into L-glutamate; L-glutamate from N-formimidoyl-L-glutamate (hydrolase route): step 1/1.</text>
</comment>
<feature type="binding site" evidence="5">
    <location>
        <position position="244"/>
    </location>
    <ligand>
        <name>Mn(2+)</name>
        <dbReference type="ChEBI" id="CHEBI:29035"/>
        <label>2</label>
    </ligand>
</feature>
<evidence type="ECO:0000256" key="1">
    <source>
        <dbReference type="ARBA" id="ARBA00022723"/>
    </source>
</evidence>
<dbReference type="SUPFAM" id="SSF52768">
    <property type="entry name" value="Arginase/deacetylase"/>
    <property type="match status" value="1"/>
</dbReference>
<dbReference type="EMBL" id="JBHTNH010000008">
    <property type="protein sequence ID" value="MFD1361283.1"/>
    <property type="molecule type" value="Genomic_DNA"/>
</dbReference>
<feature type="binding site" evidence="5">
    <location>
        <position position="159"/>
    </location>
    <ligand>
        <name>Mn(2+)</name>
        <dbReference type="ChEBI" id="CHEBI:29035"/>
        <label>1</label>
    </ligand>
</feature>
<dbReference type="HAMAP" id="MF_00737">
    <property type="entry name" value="Formimidoylglutam"/>
    <property type="match status" value="1"/>
</dbReference>
<evidence type="ECO:0000256" key="6">
    <source>
        <dbReference type="NCBIfam" id="TIGR01227"/>
    </source>
</evidence>
<feature type="binding site" evidence="5">
    <location>
        <position position="155"/>
    </location>
    <ligand>
        <name>Mn(2+)</name>
        <dbReference type="ChEBI" id="CHEBI:29035"/>
        <label>1</label>
    </ligand>
</feature>
<dbReference type="PANTHER" id="PTHR11358:SF35">
    <property type="entry name" value="FORMIMIDOYLGLUTAMASE"/>
    <property type="match status" value="1"/>
</dbReference>
<protein>
    <recommendedName>
        <fullName evidence="5 6">Formimidoylglutamase</fullName>
        <ecNumber evidence="5 6">3.5.3.8</ecNumber>
    </recommendedName>
    <alternativeName>
        <fullName evidence="5">Formiminoglutamase</fullName>
    </alternativeName>
    <alternativeName>
        <fullName evidence="5">Formiminoglutamate hydrolase</fullName>
    </alternativeName>
</protein>
<dbReference type="PANTHER" id="PTHR11358">
    <property type="entry name" value="ARGINASE/AGMATINASE"/>
    <property type="match status" value="1"/>
</dbReference>
<keyword evidence="9" id="KW-1185">Reference proteome</keyword>
<comment type="cofactor">
    <cofactor evidence="5">
        <name>Mn(2+)</name>
        <dbReference type="ChEBI" id="CHEBI:29035"/>
    </cofactor>
    <text evidence="5">Binds 2 manganese ions per subunit.</text>
</comment>
<evidence type="ECO:0000256" key="5">
    <source>
        <dbReference type="HAMAP-Rule" id="MF_00737"/>
    </source>
</evidence>
<organism evidence="8 9">
    <name type="scientific">Lentibacillus salinarum</name>
    <dbReference type="NCBI Taxonomy" id="446820"/>
    <lineage>
        <taxon>Bacteria</taxon>
        <taxon>Bacillati</taxon>
        <taxon>Bacillota</taxon>
        <taxon>Bacilli</taxon>
        <taxon>Bacillales</taxon>
        <taxon>Bacillaceae</taxon>
        <taxon>Lentibacillus</taxon>
    </lineage>
</organism>
<feature type="binding site" evidence="5">
    <location>
        <position position="155"/>
    </location>
    <ligand>
        <name>Mn(2+)</name>
        <dbReference type="ChEBI" id="CHEBI:29035"/>
        <label>2</label>
    </ligand>
</feature>
<dbReference type="RefSeq" id="WP_382398706.1">
    <property type="nucleotide sequence ID" value="NZ_JBHTNH010000008.1"/>
</dbReference>
<comment type="catalytic activity">
    <reaction evidence="5">
        <text>N-formimidoyl-L-glutamate + H2O = formamide + L-glutamate</text>
        <dbReference type="Rhea" id="RHEA:22492"/>
        <dbReference type="ChEBI" id="CHEBI:15377"/>
        <dbReference type="ChEBI" id="CHEBI:16397"/>
        <dbReference type="ChEBI" id="CHEBI:29985"/>
        <dbReference type="ChEBI" id="CHEBI:58928"/>
        <dbReference type="EC" id="3.5.3.8"/>
    </reaction>
</comment>
<proteinExistence type="inferred from homology"/>
<keyword evidence="4 5" id="KW-0464">Manganese</keyword>
<comment type="caution">
    <text evidence="8">The sequence shown here is derived from an EMBL/GenBank/DDBJ whole genome shotgun (WGS) entry which is preliminary data.</text>
</comment>
<dbReference type="InterPro" id="IPR005923">
    <property type="entry name" value="HutG"/>
</dbReference>
<dbReference type="Proteomes" id="UP001597178">
    <property type="component" value="Unassembled WGS sequence"/>
</dbReference>
<accession>A0ABW3ZT06</accession>
<evidence type="ECO:0000313" key="8">
    <source>
        <dbReference type="EMBL" id="MFD1361283.1"/>
    </source>
</evidence>
<dbReference type="InterPro" id="IPR023696">
    <property type="entry name" value="Ureohydrolase_dom_sf"/>
</dbReference>
<dbReference type="GO" id="GO:0050415">
    <property type="term" value="F:formimidoylglutamase activity"/>
    <property type="evidence" value="ECO:0007669"/>
    <property type="project" value="UniProtKB-EC"/>
</dbReference>
<keyword evidence="2 5" id="KW-0378">Hydrolase</keyword>
<dbReference type="CDD" id="cd09988">
    <property type="entry name" value="Formimidoylglutamase"/>
    <property type="match status" value="1"/>
</dbReference>
<keyword evidence="3 5" id="KW-0369">Histidine metabolism</keyword>
<gene>
    <name evidence="5 8" type="primary">hutG</name>
    <name evidence="8" type="ORF">ACFQ4A_06320</name>
</gene>
<feature type="binding site" evidence="5">
    <location>
        <position position="242"/>
    </location>
    <ligand>
        <name>Mn(2+)</name>
        <dbReference type="ChEBI" id="CHEBI:29035"/>
        <label>2</label>
    </ligand>
</feature>
<dbReference type="PIRSF" id="PIRSF036979">
    <property type="entry name" value="Arginase"/>
    <property type="match status" value="1"/>
</dbReference>
<comment type="similarity">
    <text evidence="5 7">Belongs to the arginase family.</text>
</comment>
<evidence type="ECO:0000256" key="7">
    <source>
        <dbReference type="PROSITE-ProRule" id="PRU00742"/>
    </source>
</evidence>
<evidence type="ECO:0000256" key="3">
    <source>
        <dbReference type="ARBA" id="ARBA00022808"/>
    </source>
</evidence>